<dbReference type="Gene3D" id="2.60.40.10">
    <property type="entry name" value="Immunoglobulins"/>
    <property type="match status" value="1"/>
</dbReference>
<dbReference type="InterPro" id="IPR013783">
    <property type="entry name" value="Ig-like_fold"/>
</dbReference>
<dbReference type="SUPFAM" id="SSF52743">
    <property type="entry name" value="Subtilisin-like"/>
    <property type="match status" value="1"/>
</dbReference>
<evidence type="ECO:0000259" key="5">
    <source>
        <dbReference type="PROSITE" id="PS50022"/>
    </source>
</evidence>
<dbReference type="Gene3D" id="2.60.120.260">
    <property type="entry name" value="Galactose-binding domain-like"/>
    <property type="match status" value="1"/>
</dbReference>
<sequence>MKVLSFALSTIISCSVIANEGIIDYAQTGVDYESIVIKFSNEDNEQLTQEIENELMSEFFPDEGGELFFTYKDKTDGIDTILNRYFKIKLPDGKSKDYQFINRVIRSIENLDTIEHIFPEVKPVPIESFGLPTQRTYTNAYNGTDYQPIQDYLNAPEDKRNNYAVGGVDAYYAWDIAGGDGSGITVIQKEIDQWNEQHEDLPQSVVQFSGSKVGQHGTASMGIMGGINNGYGVTGIAHNASFGRAGATSDNFPAMISYLKPGDVIQIGIQVGMGNVAGCTKNCWQPMESSALWFDFIKELTDKGINVIQAAGNGGLNLDHPDFNGKYDRSVRDSGSNIVGAVCAVSGKTAGFSNYGSRIDNSSWGCWDVVTTGYSSLSSDYNANYTDTYAGTSSANPIVAGATAALSGVAKAYDISIAPKELRQLLVETGTPVGDQRYIGTQPDLERAIETLLGNTDGDNQIPDETGEGFRYVRLVADSEIKDQSFASAAELSFVDSQGAYVPTEQLSIVSVSSEETRYPRYAIQAIDGDPKTFWHSRWSESPLANPPHEMVIDLGGRVELSQINYLPRQDGNVNGTIKDYRLYVSNSAEQWSSPVVSGSFDASTKEKQILIQESTETNQAPNAIVTTDKTTLEGAGSLLLSGDKSADPDGDSLVYQWQQIAPTFPLAVLETPTEANTVVRLADTNAKMTYRFSLTISDGELSDSAEVSVVQTPTPEVTQSPLWQAGKTYATPCQRVTWQGAEWDNQWWTQGNEPGSDGQWGVWRKVNSSQHNQCK</sequence>
<keyword evidence="2" id="KW-0378">Hydrolase</keyword>
<dbReference type="AlphaFoldDB" id="A0A4Y8WBF8"/>
<dbReference type="PROSITE" id="PS51892">
    <property type="entry name" value="SUBTILASE"/>
    <property type="match status" value="1"/>
</dbReference>
<reference evidence="6 7" key="1">
    <citation type="submission" date="2019-01" db="EMBL/GenBank/DDBJ databases">
        <title>Vibrio BEI176 sp. nov, a marine bacterium isolated from China: eastern marignal seas.</title>
        <authorList>
            <person name="Li B."/>
        </authorList>
    </citation>
    <scope>NUCLEOTIDE SEQUENCE [LARGE SCALE GENOMIC DNA]</scope>
    <source>
        <strain evidence="6 7">BEI176</strain>
    </source>
</reference>
<dbReference type="GO" id="GO:0005576">
    <property type="term" value="C:extracellular region"/>
    <property type="evidence" value="ECO:0007669"/>
    <property type="project" value="InterPro"/>
</dbReference>
<proteinExistence type="inferred from homology"/>
<evidence type="ECO:0000256" key="1">
    <source>
        <dbReference type="ARBA" id="ARBA00022670"/>
    </source>
</evidence>
<dbReference type="PROSITE" id="PS00138">
    <property type="entry name" value="SUBTILASE_SER"/>
    <property type="match status" value="1"/>
</dbReference>
<evidence type="ECO:0000313" key="6">
    <source>
        <dbReference type="EMBL" id="TFH89728.1"/>
    </source>
</evidence>
<protein>
    <recommendedName>
        <fullName evidence="5">F5/8 type C domain-containing protein</fullName>
    </recommendedName>
</protein>
<comment type="caution">
    <text evidence="4">Lacks conserved residue(s) required for the propagation of feature annotation.</text>
</comment>
<comment type="similarity">
    <text evidence="4">Belongs to the peptidase S8 family.</text>
</comment>
<dbReference type="Proteomes" id="UP000297753">
    <property type="component" value="Unassembled WGS sequence"/>
</dbReference>
<evidence type="ECO:0000256" key="3">
    <source>
        <dbReference type="ARBA" id="ARBA00022825"/>
    </source>
</evidence>
<dbReference type="EMBL" id="SATR01000047">
    <property type="protein sequence ID" value="TFH89728.1"/>
    <property type="molecule type" value="Genomic_DNA"/>
</dbReference>
<feature type="domain" description="F5/8 type C" evidence="5">
    <location>
        <begin position="487"/>
        <end position="594"/>
    </location>
</feature>
<dbReference type="InterPro" id="IPR000209">
    <property type="entry name" value="Peptidase_S8/S53_dom"/>
</dbReference>
<dbReference type="GO" id="GO:0004252">
    <property type="term" value="F:serine-type endopeptidase activity"/>
    <property type="evidence" value="ECO:0007669"/>
    <property type="project" value="InterPro"/>
</dbReference>
<keyword evidence="1" id="KW-0645">Protease</keyword>
<dbReference type="Gene3D" id="2.10.10.20">
    <property type="entry name" value="Carbohydrate-binding module superfamily 5/12"/>
    <property type="match status" value="1"/>
</dbReference>
<dbReference type="SUPFAM" id="SSF51055">
    <property type="entry name" value="Carbohydrate binding domain"/>
    <property type="match status" value="1"/>
</dbReference>
<dbReference type="InterPro" id="IPR036573">
    <property type="entry name" value="CBM_sf_5/12"/>
</dbReference>
<dbReference type="InterPro" id="IPR036852">
    <property type="entry name" value="Peptidase_S8/S53_dom_sf"/>
</dbReference>
<dbReference type="SMART" id="SM00495">
    <property type="entry name" value="ChtBD3"/>
    <property type="match status" value="1"/>
</dbReference>
<comment type="caution">
    <text evidence="6">The sequence shown here is derived from an EMBL/GenBank/DDBJ whole genome shotgun (WGS) entry which is preliminary data.</text>
</comment>
<dbReference type="PROSITE" id="PS50022">
    <property type="entry name" value="FA58C_3"/>
    <property type="match status" value="1"/>
</dbReference>
<gene>
    <name evidence="6" type="ORF">ELS82_20670</name>
</gene>
<evidence type="ECO:0000256" key="4">
    <source>
        <dbReference type="PROSITE-ProRule" id="PRU01240"/>
    </source>
</evidence>
<keyword evidence="3" id="KW-0720">Serine protease</keyword>
<dbReference type="InterPro" id="IPR000421">
    <property type="entry name" value="FA58C"/>
</dbReference>
<dbReference type="Pfam" id="PF00754">
    <property type="entry name" value="F5_F8_type_C"/>
    <property type="match status" value="1"/>
</dbReference>
<dbReference type="SUPFAM" id="SSF49785">
    <property type="entry name" value="Galactose-binding domain-like"/>
    <property type="match status" value="1"/>
</dbReference>
<dbReference type="GO" id="GO:0030246">
    <property type="term" value="F:carbohydrate binding"/>
    <property type="evidence" value="ECO:0007669"/>
    <property type="project" value="InterPro"/>
</dbReference>
<dbReference type="Pfam" id="PF00082">
    <property type="entry name" value="Peptidase_S8"/>
    <property type="match status" value="1"/>
</dbReference>
<name>A0A4Y8WBF8_9VIBR</name>
<accession>A0A4Y8WBF8</accession>
<dbReference type="GO" id="GO:0004553">
    <property type="term" value="F:hydrolase activity, hydrolyzing O-glycosyl compounds"/>
    <property type="evidence" value="ECO:0007669"/>
    <property type="project" value="InterPro"/>
</dbReference>
<dbReference type="RefSeq" id="WP_134837151.1">
    <property type="nucleotide sequence ID" value="NZ_SATR01000047.1"/>
</dbReference>
<evidence type="ECO:0000313" key="7">
    <source>
        <dbReference type="Proteomes" id="UP000297753"/>
    </source>
</evidence>
<evidence type="ECO:0000256" key="2">
    <source>
        <dbReference type="ARBA" id="ARBA00022801"/>
    </source>
</evidence>
<dbReference type="GO" id="GO:0005975">
    <property type="term" value="P:carbohydrate metabolic process"/>
    <property type="evidence" value="ECO:0007669"/>
    <property type="project" value="InterPro"/>
</dbReference>
<organism evidence="6 7">
    <name type="scientific">Vibrio ouci</name>
    <dbReference type="NCBI Taxonomy" id="2499078"/>
    <lineage>
        <taxon>Bacteria</taxon>
        <taxon>Pseudomonadati</taxon>
        <taxon>Pseudomonadota</taxon>
        <taxon>Gammaproteobacteria</taxon>
        <taxon>Vibrionales</taxon>
        <taxon>Vibrionaceae</taxon>
        <taxon>Vibrio</taxon>
    </lineage>
</organism>
<dbReference type="Gene3D" id="3.40.50.200">
    <property type="entry name" value="Peptidase S8/S53 domain"/>
    <property type="match status" value="1"/>
</dbReference>
<dbReference type="InterPro" id="IPR023828">
    <property type="entry name" value="Peptidase_S8_Ser-AS"/>
</dbReference>
<dbReference type="GO" id="GO:0006508">
    <property type="term" value="P:proteolysis"/>
    <property type="evidence" value="ECO:0007669"/>
    <property type="project" value="UniProtKB-KW"/>
</dbReference>
<dbReference type="CDD" id="cd12215">
    <property type="entry name" value="ChiC_BD"/>
    <property type="match status" value="1"/>
</dbReference>
<dbReference type="OrthoDB" id="315328at2"/>
<keyword evidence="7" id="KW-1185">Reference proteome</keyword>
<dbReference type="InterPro" id="IPR003610">
    <property type="entry name" value="CBM5/12"/>
</dbReference>
<dbReference type="InterPro" id="IPR008979">
    <property type="entry name" value="Galactose-bd-like_sf"/>
</dbReference>